<organism evidence="2 3">
    <name type="scientific">Coemansia interrupta</name>
    <dbReference type="NCBI Taxonomy" id="1126814"/>
    <lineage>
        <taxon>Eukaryota</taxon>
        <taxon>Fungi</taxon>
        <taxon>Fungi incertae sedis</taxon>
        <taxon>Zoopagomycota</taxon>
        <taxon>Kickxellomycotina</taxon>
        <taxon>Kickxellomycetes</taxon>
        <taxon>Kickxellales</taxon>
        <taxon>Kickxellaceae</taxon>
        <taxon>Coemansia</taxon>
    </lineage>
</organism>
<dbReference type="Proteomes" id="UP001140172">
    <property type="component" value="Unassembled WGS sequence"/>
</dbReference>
<feature type="compositionally biased region" description="Polar residues" evidence="1">
    <location>
        <begin position="57"/>
        <end position="87"/>
    </location>
</feature>
<dbReference type="OrthoDB" id="5578382at2759"/>
<sequence length="840" mass="86965">MPDNFLPYTPLRPGSQVKLPEMTPIAGDAKMSQMSQYMGLEHIVRNNKDIAMNQQRLANHGQRGQNASQRTYGGLRTSGTAAGSNSIVGHALDGSGGYGQKHAGSSAVGSQGTRTHQGRSGSITSNHLSSRNHNNSNANGSASTGSGGSWRSSGVPKVANNTPLASSMIGSNGQNNHADLNDSIQPEWMNDDLVYDETQSARRMHDMEEWKRRMKEGGGGGPTGNADMNHHSQYYQQHGGGNDVTDGIDNGLSIDQSGDKGGASRGSRFLRMFSANDVPSGPGAVGMAGSTLPVPGGLVYDATAAAEFVGGPASQKQGGDQISKLYKVFGDKLSIGSSTAPAAAMPQPELLPSGWAPQDNSAALAMQNAQALSNMHAAESMRVAMMMQAAGNTASAPSIGPVADPSIQQQQQSVADSLPATMVPSAAGSGQDQPSVSAAAVSAQRIKSASPAPINEALRGIVPTSVFRKSARSGSVHSSNAPKRPESTASSSRSGTPARNLPSWLVELSGGSPSPANDSTGANVITNESLGSQDLVDTLERGFPALNFKARHLDNQSVSSLSVQASAGVPSESNGGSIRRGSIDTTQSNERPSDETGSTGQRSNAGNESMLPPGLNGSSATAAAMSSPAAAVSSPLAMHQHHIQQHQPIAQLPVGSMAIPTPEVLQQMQQQQQAIPPPGMMGMLPPHMMMPDGQMIPGLVPPPMGMIPPQHPMGFHPSMMFGMMPPHGMFGGLPPVSMPMGQLGPMPNAMGAGPGPGTGPTSEQHQQMMMLMKMMPGEMPPGMLYSQMGGGPPPPPPHMFSAGMPYQGPPMQIPGSAEQNISIGAPQSPSQAFPQHDQQQ</sequence>
<reference evidence="2" key="1">
    <citation type="submission" date="2022-07" db="EMBL/GenBank/DDBJ databases">
        <title>Phylogenomic reconstructions and comparative analyses of Kickxellomycotina fungi.</title>
        <authorList>
            <person name="Reynolds N.K."/>
            <person name="Stajich J.E."/>
            <person name="Barry K."/>
            <person name="Grigoriev I.V."/>
            <person name="Crous P."/>
            <person name="Smith M.E."/>
        </authorList>
    </citation>
    <scope>NUCLEOTIDE SEQUENCE</scope>
    <source>
        <strain evidence="2">BCRC 34489</strain>
    </source>
</reference>
<dbReference type="EMBL" id="JANBUM010000443">
    <property type="protein sequence ID" value="KAJ2777067.1"/>
    <property type="molecule type" value="Genomic_DNA"/>
</dbReference>
<comment type="caution">
    <text evidence="2">The sequence shown here is derived from an EMBL/GenBank/DDBJ whole genome shotgun (WGS) entry which is preliminary data.</text>
</comment>
<feature type="compositionally biased region" description="Polar residues" evidence="1">
    <location>
        <begin position="472"/>
        <end position="497"/>
    </location>
</feature>
<feature type="compositionally biased region" description="Polar residues" evidence="1">
    <location>
        <begin position="511"/>
        <end position="524"/>
    </location>
</feature>
<feature type="compositionally biased region" description="Polar residues" evidence="1">
    <location>
        <begin position="107"/>
        <end position="123"/>
    </location>
</feature>
<feature type="region of interest" description="Disordered" evidence="1">
    <location>
        <begin position="804"/>
        <end position="840"/>
    </location>
</feature>
<feature type="compositionally biased region" description="Polar residues" evidence="1">
    <location>
        <begin position="406"/>
        <end position="415"/>
    </location>
</feature>
<accession>A0A9W8H828</accession>
<feature type="compositionally biased region" description="Low complexity" evidence="1">
    <location>
        <begin position="124"/>
        <end position="154"/>
    </location>
</feature>
<name>A0A9W8H828_9FUNG</name>
<feature type="compositionally biased region" description="Polar residues" evidence="1">
    <location>
        <begin position="583"/>
        <end position="607"/>
    </location>
</feature>
<feature type="region of interest" description="Disordered" evidence="1">
    <location>
        <begin position="564"/>
        <end position="623"/>
    </location>
</feature>
<proteinExistence type="predicted"/>
<feature type="region of interest" description="Disordered" evidence="1">
    <location>
        <begin position="57"/>
        <end position="183"/>
    </location>
</feature>
<feature type="compositionally biased region" description="Polar residues" evidence="1">
    <location>
        <begin position="817"/>
        <end position="840"/>
    </location>
</feature>
<evidence type="ECO:0000256" key="1">
    <source>
        <dbReference type="SAM" id="MobiDB-lite"/>
    </source>
</evidence>
<feature type="region of interest" description="Disordered" evidence="1">
    <location>
        <begin position="394"/>
        <end position="416"/>
    </location>
</feature>
<feature type="region of interest" description="Disordered" evidence="1">
    <location>
        <begin position="469"/>
        <end position="524"/>
    </location>
</feature>
<protein>
    <submittedName>
        <fullName evidence="2">Uncharacterized protein</fullName>
    </submittedName>
</protein>
<gene>
    <name evidence="2" type="ORF">GGI15_004629</name>
</gene>
<keyword evidence="3" id="KW-1185">Reference proteome</keyword>
<evidence type="ECO:0000313" key="2">
    <source>
        <dbReference type="EMBL" id="KAJ2777067.1"/>
    </source>
</evidence>
<feature type="compositionally biased region" description="Polar residues" evidence="1">
    <location>
        <begin position="159"/>
        <end position="183"/>
    </location>
</feature>
<evidence type="ECO:0000313" key="3">
    <source>
        <dbReference type="Proteomes" id="UP001140172"/>
    </source>
</evidence>
<dbReference type="AlphaFoldDB" id="A0A9W8H828"/>